<reference evidence="1 2" key="1">
    <citation type="submission" date="2024-04" db="EMBL/GenBank/DDBJ databases">
        <authorList>
            <person name="Fracassetti M."/>
        </authorList>
    </citation>
    <scope>NUCLEOTIDE SEQUENCE [LARGE SCALE GENOMIC DNA]</scope>
</reference>
<proteinExistence type="predicted"/>
<organism evidence="1 2">
    <name type="scientific">Linum trigynum</name>
    <dbReference type="NCBI Taxonomy" id="586398"/>
    <lineage>
        <taxon>Eukaryota</taxon>
        <taxon>Viridiplantae</taxon>
        <taxon>Streptophyta</taxon>
        <taxon>Embryophyta</taxon>
        <taxon>Tracheophyta</taxon>
        <taxon>Spermatophyta</taxon>
        <taxon>Magnoliopsida</taxon>
        <taxon>eudicotyledons</taxon>
        <taxon>Gunneridae</taxon>
        <taxon>Pentapetalae</taxon>
        <taxon>rosids</taxon>
        <taxon>fabids</taxon>
        <taxon>Malpighiales</taxon>
        <taxon>Linaceae</taxon>
        <taxon>Linum</taxon>
    </lineage>
</organism>
<dbReference type="EMBL" id="OZ034819">
    <property type="protein sequence ID" value="CAL1393350.1"/>
    <property type="molecule type" value="Genomic_DNA"/>
</dbReference>
<accession>A0AAV2F7C8</accession>
<sequence length="93" mass="10446">MNPRMTKEGVRSWILIQEKGAEYQALVVRGGDDNNFDVRQASKGEANTCTTDGWGRKRIRWRDGEADRVAGVREMKEGEALAGIDNYIFGLVN</sequence>
<evidence type="ECO:0000313" key="2">
    <source>
        <dbReference type="Proteomes" id="UP001497516"/>
    </source>
</evidence>
<name>A0AAV2F7C8_9ROSI</name>
<evidence type="ECO:0000313" key="1">
    <source>
        <dbReference type="EMBL" id="CAL1393350.1"/>
    </source>
</evidence>
<dbReference type="AlphaFoldDB" id="A0AAV2F7C8"/>
<dbReference type="Proteomes" id="UP001497516">
    <property type="component" value="Chromosome 6"/>
</dbReference>
<keyword evidence="2" id="KW-1185">Reference proteome</keyword>
<protein>
    <submittedName>
        <fullName evidence="1">Uncharacterized protein</fullName>
    </submittedName>
</protein>
<gene>
    <name evidence="1" type="ORF">LTRI10_LOCUS33934</name>
</gene>